<dbReference type="OrthoDB" id="441444at2759"/>
<dbReference type="EMBL" id="FUEG01000030">
    <property type="protein sequence ID" value="SJL15684.1"/>
    <property type="molecule type" value="Genomic_DNA"/>
</dbReference>
<dbReference type="Pfam" id="PF00312">
    <property type="entry name" value="Ribosomal_S15"/>
    <property type="match status" value="1"/>
</dbReference>
<evidence type="ECO:0000313" key="5">
    <source>
        <dbReference type="EMBL" id="SJL15684.1"/>
    </source>
</evidence>
<dbReference type="Proteomes" id="UP000219338">
    <property type="component" value="Unassembled WGS sequence"/>
</dbReference>
<dbReference type="OMA" id="ITHAPGI"/>
<dbReference type="InterPro" id="IPR009068">
    <property type="entry name" value="uS15_NS1_RNA-bd_sf"/>
</dbReference>
<dbReference type="HAMAP" id="MF_01343_B">
    <property type="entry name" value="Ribosomal_uS15_B"/>
    <property type="match status" value="1"/>
</dbReference>
<dbReference type="Gene3D" id="1.10.287.10">
    <property type="entry name" value="S15/NS1, RNA-binding"/>
    <property type="match status" value="1"/>
</dbReference>
<evidence type="ECO:0000256" key="1">
    <source>
        <dbReference type="ARBA" id="ARBA00008434"/>
    </source>
</evidence>
<dbReference type="InterPro" id="IPR005290">
    <property type="entry name" value="Ribosomal_uS15_bac-type"/>
</dbReference>
<dbReference type="GO" id="GO:0005737">
    <property type="term" value="C:cytoplasm"/>
    <property type="evidence" value="ECO:0007669"/>
    <property type="project" value="UniProtKB-ARBA"/>
</dbReference>
<name>A0A284S3V8_ARMOS</name>
<organism evidence="5 6">
    <name type="scientific">Armillaria ostoyae</name>
    <name type="common">Armillaria root rot fungus</name>
    <dbReference type="NCBI Taxonomy" id="47428"/>
    <lineage>
        <taxon>Eukaryota</taxon>
        <taxon>Fungi</taxon>
        <taxon>Dikarya</taxon>
        <taxon>Basidiomycota</taxon>
        <taxon>Agaricomycotina</taxon>
        <taxon>Agaricomycetes</taxon>
        <taxon>Agaricomycetidae</taxon>
        <taxon>Agaricales</taxon>
        <taxon>Marasmiineae</taxon>
        <taxon>Physalacriaceae</taxon>
        <taxon>Armillaria</taxon>
    </lineage>
</organism>
<sequence>MFRACLAQVSRAGASTSSSSSSFIHTSSVLFARQKLTKKARNVKKVERREREIANRPSPILGYRAGQEEKWIDCALAKVLLDEDELASPPVYDKTARPVGTVEMPQKLAYGVTDKEARLLFDELPSKSSERDAMGITHAPGILSSLNVGVEKELRKANMFAKVVDLRNANAAGIAYENRRRIIIEFSTPENPWDPGRTEVQAAILTYRIRNMWKHLASPRHKKDVAGKRALKMLVYQRARTLKYLKRTDRVRYDIVLERLGLEPESVEGELMV</sequence>
<evidence type="ECO:0000256" key="2">
    <source>
        <dbReference type="ARBA" id="ARBA00022980"/>
    </source>
</evidence>
<dbReference type="SUPFAM" id="SSF47060">
    <property type="entry name" value="S15/NS1 RNA-binding domain"/>
    <property type="match status" value="1"/>
</dbReference>
<keyword evidence="2 4" id="KW-0689">Ribosomal protein</keyword>
<keyword evidence="3 4" id="KW-0687">Ribonucleoprotein</keyword>
<dbReference type="PANTHER" id="PTHR23321">
    <property type="entry name" value="RIBOSOMAL PROTEIN S15, BACTERIAL AND ORGANELLAR"/>
    <property type="match status" value="1"/>
</dbReference>
<accession>A0A284S3V8</accession>
<evidence type="ECO:0000256" key="3">
    <source>
        <dbReference type="ARBA" id="ARBA00023274"/>
    </source>
</evidence>
<reference evidence="6" key="1">
    <citation type="journal article" date="2017" name="Nat. Ecol. Evol.">
        <title>Genome expansion and lineage-specific genetic innovations in the forest pathogenic fungi Armillaria.</title>
        <authorList>
            <person name="Sipos G."/>
            <person name="Prasanna A.N."/>
            <person name="Walter M.C."/>
            <person name="O'Connor E."/>
            <person name="Balint B."/>
            <person name="Krizsan K."/>
            <person name="Kiss B."/>
            <person name="Hess J."/>
            <person name="Varga T."/>
            <person name="Slot J."/>
            <person name="Riley R."/>
            <person name="Boka B."/>
            <person name="Rigling D."/>
            <person name="Barry K."/>
            <person name="Lee J."/>
            <person name="Mihaltcheva S."/>
            <person name="LaButti K."/>
            <person name="Lipzen A."/>
            <person name="Waldron R."/>
            <person name="Moloney N.M."/>
            <person name="Sperisen C."/>
            <person name="Kredics L."/>
            <person name="Vagvoelgyi C."/>
            <person name="Patrignani A."/>
            <person name="Fitzpatrick D."/>
            <person name="Nagy I."/>
            <person name="Doyle S."/>
            <person name="Anderson J.B."/>
            <person name="Grigoriev I.V."/>
            <person name="Gueldener U."/>
            <person name="Muensterkoetter M."/>
            <person name="Nagy L.G."/>
        </authorList>
    </citation>
    <scope>NUCLEOTIDE SEQUENCE [LARGE SCALE GENOMIC DNA]</scope>
    <source>
        <strain evidence="6">C18/9</strain>
    </source>
</reference>
<evidence type="ECO:0000313" key="6">
    <source>
        <dbReference type="Proteomes" id="UP000219338"/>
    </source>
</evidence>
<dbReference type="GO" id="GO:0005840">
    <property type="term" value="C:ribosome"/>
    <property type="evidence" value="ECO:0007669"/>
    <property type="project" value="UniProtKB-KW"/>
</dbReference>
<gene>
    <name evidence="5" type="ORF">ARMOST_19188</name>
</gene>
<dbReference type="STRING" id="47428.A0A284S3V8"/>
<dbReference type="GO" id="GO:0003735">
    <property type="term" value="F:structural constituent of ribosome"/>
    <property type="evidence" value="ECO:0007669"/>
    <property type="project" value="InterPro"/>
</dbReference>
<proteinExistence type="inferred from homology"/>
<dbReference type="InterPro" id="IPR000589">
    <property type="entry name" value="Ribosomal_uS15"/>
</dbReference>
<dbReference type="PANTHER" id="PTHR23321:SF26">
    <property type="entry name" value="SMALL RIBOSOMAL SUBUNIT PROTEIN US15M"/>
    <property type="match status" value="1"/>
</dbReference>
<dbReference type="GO" id="GO:0006412">
    <property type="term" value="P:translation"/>
    <property type="evidence" value="ECO:0007669"/>
    <property type="project" value="InterPro"/>
</dbReference>
<dbReference type="SMART" id="SM01387">
    <property type="entry name" value="Ribosomal_S15"/>
    <property type="match status" value="1"/>
</dbReference>
<dbReference type="CDD" id="cd00353">
    <property type="entry name" value="Ribosomal_S15p_S13e"/>
    <property type="match status" value="1"/>
</dbReference>
<evidence type="ECO:0000256" key="4">
    <source>
        <dbReference type="RuleBase" id="RU003919"/>
    </source>
</evidence>
<dbReference type="GO" id="GO:1990904">
    <property type="term" value="C:ribonucleoprotein complex"/>
    <property type="evidence" value="ECO:0007669"/>
    <property type="project" value="UniProtKB-KW"/>
</dbReference>
<keyword evidence="6" id="KW-1185">Reference proteome</keyword>
<protein>
    <submittedName>
        <fullName evidence="5">Uncharacterized protein</fullName>
    </submittedName>
</protein>
<comment type="similarity">
    <text evidence="1 4">Belongs to the universal ribosomal protein uS15 family.</text>
</comment>
<dbReference type="AlphaFoldDB" id="A0A284S3V8"/>